<dbReference type="CDD" id="cd06558">
    <property type="entry name" value="crotonase-like"/>
    <property type="match status" value="1"/>
</dbReference>
<dbReference type="InterPro" id="IPR014748">
    <property type="entry name" value="Enoyl-CoA_hydra_C"/>
</dbReference>
<proteinExistence type="inferred from homology"/>
<protein>
    <submittedName>
        <fullName evidence="2">Enoyl-CoA hydratase</fullName>
    </submittedName>
</protein>
<sequence>MTEAAVGSVLGYEVRNGVAWLRLNRPESRNAINEPLRQALAESIKRAERAPEVRALVLVGEGQAFCAGADVREFQGRTGAVEQIRGEYEFILQRLHGMPKPTVAALNGVAAGIGASIAFACDIRYAVPAASFVEAFVKIGLTVDGGASWLLPRLIGRGKALEMFYTGEPLGADEASRLGLVNRLVERERLEAAVRDLGERLAAGPAAALGAIKRSVNFATAATLEEAMEFEFELQGVMMESADFHEGVAAFLEKRAPRFQGS</sequence>
<comment type="caution">
    <text evidence="2">The sequence shown here is derived from an EMBL/GenBank/DDBJ whole genome shotgun (WGS) entry which is preliminary data.</text>
</comment>
<dbReference type="SUPFAM" id="SSF52096">
    <property type="entry name" value="ClpP/crotonase"/>
    <property type="match status" value="1"/>
</dbReference>
<comment type="similarity">
    <text evidence="1">Belongs to the enoyl-CoA hydratase/isomerase family.</text>
</comment>
<dbReference type="EMBL" id="JAEKNR010000142">
    <property type="protein sequence ID" value="MBJ7599186.1"/>
    <property type="molecule type" value="Genomic_DNA"/>
</dbReference>
<evidence type="ECO:0000313" key="2">
    <source>
        <dbReference type="EMBL" id="MBJ7599186.1"/>
    </source>
</evidence>
<keyword evidence="3" id="KW-1185">Reference proteome</keyword>
<evidence type="ECO:0000256" key="1">
    <source>
        <dbReference type="ARBA" id="ARBA00005254"/>
    </source>
</evidence>
<dbReference type="InterPro" id="IPR029045">
    <property type="entry name" value="ClpP/crotonase-like_dom_sf"/>
</dbReference>
<reference evidence="2" key="1">
    <citation type="submission" date="2020-10" db="EMBL/GenBank/DDBJ databases">
        <title>Ca. Dormibacterota MAGs.</title>
        <authorList>
            <person name="Montgomery K."/>
        </authorList>
    </citation>
    <scope>NUCLEOTIDE SEQUENCE [LARGE SCALE GENOMIC DNA]</scope>
    <source>
        <strain evidence="2">SC8812_S17_10</strain>
    </source>
</reference>
<dbReference type="RefSeq" id="WP_338202665.1">
    <property type="nucleotide sequence ID" value="NZ_JAEKNR010000142.1"/>
</dbReference>
<dbReference type="Gene3D" id="3.90.226.10">
    <property type="entry name" value="2-enoyl-CoA Hydratase, Chain A, domain 1"/>
    <property type="match status" value="1"/>
</dbReference>
<accession>A0A934K0A0</accession>
<dbReference type="GO" id="GO:0003824">
    <property type="term" value="F:catalytic activity"/>
    <property type="evidence" value="ECO:0007669"/>
    <property type="project" value="UniProtKB-ARBA"/>
</dbReference>
<name>A0A934K0A0_9BACT</name>
<evidence type="ECO:0000313" key="3">
    <source>
        <dbReference type="Proteomes" id="UP000612893"/>
    </source>
</evidence>
<organism evidence="2 3">
    <name type="scientific">Candidatus Nephthysia bennettiae</name>
    <dbReference type="NCBI Taxonomy" id="3127016"/>
    <lineage>
        <taxon>Bacteria</taxon>
        <taxon>Bacillati</taxon>
        <taxon>Candidatus Dormiibacterota</taxon>
        <taxon>Candidatus Dormibacteria</taxon>
        <taxon>Candidatus Dormibacterales</taxon>
        <taxon>Candidatus Dormibacteraceae</taxon>
        <taxon>Candidatus Nephthysia</taxon>
    </lineage>
</organism>
<dbReference type="PANTHER" id="PTHR43459:SF1">
    <property type="entry name" value="EG:BACN32G11.4 PROTEIN"/>
    <property type="match status" value="1"/>
</dbReference>
<gene>
    <name evidence="2" type="ORF">JF922_14075</name>
</gene>
<dbReference type="AlphaFoldDB" id="A0A934K0A0"/>
<dbReference type="Gene3D" id="1.10.12.10">
    <property type="entry name" value="Lyase 2-enoyl-coa Hydratase, Chain A, domain 2"/>
    <property type="match status" value="1"/>
</dbReference>
<dbReference type="PANTHER" id="PTHR43459">
    <property type="entry name" value="ENOYL-COA HYDRATASE"/>
    <property type="match status" value="1"/>
</dbReference>
<dbReference type="InterPro" id="IPR001753">
    <property type="entry name" value="Enoyl-CoA_hydra/iso"/>
</dbReference>
<dbReference type="Proteomes" id="UP000612893">
    <property type="component" value="Unassembled WGS sequence"/>
</dbReference>
<dbReference type="Pfam" id="PF00378">
    <property type="entry name" value="ECH_1"/>
    <property type="match status" value="1"/>
</dbReference>